<comment type="caution">
    <text evidence="2">The sequence shown here is derived from an EMBL/GenBank/DDBJ whole genome shotgun (WGS) entry which is preliminary data.</text>
</comment>
<organism evidence="2 3">
    <name type="scientific">Frankliniella fusca</name>
    <dbReference type="NCBI Taxonomy" id="407009"/>
    <lineage>
        <taxon>Eukaryota</taxon>
        <taxon>Metazoa</taxon>
        <taxon>Ecdysozoa</taxon>
        <taxon>Arthropoda</taxon>
        <taxon>Hexapoda</taxon>
        <taxon>Insecta</taxon>
        <taxon>Pterygota</taxon>
        <taxon>Neoptera</taxon>
        <taxon>Paraneoptera</taxon>
        <taxon>Thysanoptera</taxon>
        <taxon>Terebrantia</taxon>
        <taxon>Thripoidea</taxon>
        <taxon>Thripidae</taxon>
        <taxon>Frankliniella</taxon>
    </lineage>
</organism>
<sequence>MGAYSGSPMGDMGETTPPPRPWRPLGLSAPRSLPREPWPVPGEAEADSECGCVSAGSVSSLCADNSPEDAHGDGGLPQRALLVHLDERLGPDGRRVPGLALVLHGCNTGEQIEIPIYSYKA</sequence>
<proteinExistence type="predicted"/>
<gene>
    <name evidence="2" type="ORF">KUF71_002115</name>
</gene>
<keyword evidence="3" id="KW-1185">Reference proteome</keyword>
<protein>
    <submittedName>
        <fullName evidence="2">DAZ-associated protein 1</fullName>
    </submittedName>
</protein>
<evidence type="ECO:0000313" key="3">
    <source>
        <dbReference type="Proteomes" id="UP001219518"/>
    </source>
</evidence>
<dbReference type="AlphaFoldDB" id="A0AAE1LKM3"/>
<accession>A0AAE1LKM3</accession>
<evidence type="ECO:0000313" key="2">
    <source>
        <dbReference type="EMBL" id="KAK3923706.1"/>
    </source>
</evidence>
<dbReference type="Proteomes" id="UP001219518">
    <property type="component" value="Unassembled WGS sequence"/>
</dbReference>
<name>A0AAE1LKM3_9NEOP</name>
<reference evidence="2" key="1">
    <citation type="submission" date="2021-07" db="EMBL/GenBank/DDBJ databases">
        <authorList>
            <person name="Catto M.A."/>
            <person name="Jacobson A."/>
            <person name="Kennedy G."/>
            <person name="Labadie P."/>
            <person name="Hunt B.G."/>
            <person name="Srinivasan R."/>
        </authorList>
    </citation>
    <scope>NUCLEOTIDE SEQUENCE</scope>
    <source>
        <strain evidence="2">PL_HMW_Pooled</strain>
        <tissue evidence="2">Head</tissue>
    </source>
</reference>
<dbReference type="EMBL" id="JAHWGI010001149">
    <property type="protein sequence ID" value="KAK3923706.1"/>
    <property type="molecule type" value="Genomic_DNA"/>
</dbReference>
<reference evidence="2" key="2">
    <citation type="journal article" date="2023" name="BMC Genomics">
        <title>Pest status, molecular evolution, and epigenetic factors derived from the genome assembly of Frankliniella fusca, a thysanopteran phytovirus vector.</title>
        <authorList>
            <person name="Catto M.A."/>
            <person name="Labadie P.E."/>
            <person name="Jacobson A.L."/>
            <person name="Kennedy G.G."/>
            <person name="Srinivasan R."/>
            <person name="Hunt B.G."/>
        </authorList>
    </citation>
    <scope>NUCLEOTIDE SEQUENCE</scope>
    <source>
        <strain evidence="2">PL_HMW_Pooled</strain>
    </source>
</reference>
<evidence type="ECO:0000256" key="1">
    <source>
        <dbReference type="SAM" id="MobiDB-lite"/>
    </source>
</evidence>
<feature type="region of interest" description="Disordered" evidence="1">
    <location>
        <begin position="1"/>
        <end position="47"/>
    </location>
</feature>